<organism evidence="1 2">
    <name type="scientific">Rhodocytophaga rosea</name>
    <dbReference type="NCBI Taxonomy" id="2704465"/>
    <lineage>
        <taxon>Bacteria</taxon>
        <taxon>Pseudomonadati</taxon>
        <taxon>Bacteroidota</taxon>
        <taxon>Cytophagia</taxon>
        <taxon>Cytophagales</taxon>
        <taxon>Rhodocytophagaceae</taxon>
        <taxon>Rhodocytophaga</taxon>
    </lineage>
</organism>
<keyword evidence="2" id="KW-1185">Reference proteome</keyword>
<dbReference type="KEGG" id="rhoz:GXP67_20665"/>
<name>A0A6C0GLM2_9BACT</name>
<proteinExistence type="predicted"/>
<sequence>MSAHAQLQAPSALLASAEEELKHSESQYTIYSYDSELSKKISRSFNVSASDKLAIDNRYGKVHINTWDKNEITVNIEILARASSDSRAQEILDMITVDEEKTGGLISFKTRIGKNSGNNNWGKKSGYTINYTVSMPKKNPLQVKNMYGDMYLADYSGNGDISLSYGSMKLGRLSGENTVKLAYGSGSNSIAQLKQGSLDLAYSKLTLEETDKLDLNNSYSDINISRAGNLTMESKYGSVEIGSVNAVEGSSGYSGFRIGSLADKLDLNLRYCSGFKIGNISPKFNSITLDGNYSSFDLNFAKNASFNFDVDLQYADLQVDKDQVVYKVVEKRNTSSKYEGKYGKSNAQGMVKIASRYGSVKFEQED</sequence>
<evidence type="ECO:0000313" key="2">
    <source>
        <dbReference type="Proteomes" id="UP000480178"/>
    </source>
</evidence>
<accession>A0A6C0GLM2</accession>
<dbReference type="Proteomes" id="UP000480178">
    <property type="component" value="Chromosome"/>
</dbReference>
<gene>
    <name evidence="1" type="ORF">GXP67_20665</name>
</gene>
<dbReference type="RefSeq" id="WP_162444890.1">
    <property type="nucleotide sequence ID" value="NZ_CP048222.1"/>
</dbReference>
<reference evidence="1 2" key="1">
    <citation type="submission" date="2020-01" db="EMBL/GenBank/DDBJ databases">
        <authorList>
            <person name="Kim M.K."/>
        </authorList>
    </citation>
    <scope>NUCLEOTIDE SEQUENCE [LARGE SCALE GENOMIC DNA]</scope>
    <source>
        <strain evidence="1 2">172606-1</strain>
    </source>
</reference>
<dbReference type="EMBL" id="CP048222">
    <property type="protein sequence ID" value="QHT68889.1"/>
    <property type="molecule type" value="Genomic_DNA"/>
</dbReference>
<evidence type="ECO:0000313" key="1">
    <source>
        <dbReference type="EMBL" id="QHT68889.1"/>
    </source>
</evidence>
<dbReference type="AlphaFoldDB" id="A0A6C0GLM2"/>
<protein>
    <recommendedName>
        <fullName evidence="3">DUF4097 domain-containing protein</fullName>
    </recommendedName>
</protein>
<evidence type="ECO:0008006" key="3">
    <source>
        <dbReference type="Google" id="ProtNLM"/>
    </source>
</evidence>